<organism evidence="5 6">
    <name type="scientific">Cochliobolus carbonum (strain 26-R-13)</name>
    <name type="common">Maize leaf spot fungus</name>
    <name type="synonym">Bipolaris zeicola</name>
    <dbReference type="NCBI Taxonomy" id="930089"/>
    <lineage>
        <taxon>Eukaryota</taxon>
        <taxon>Fungi</taxon>
        <taxon>Dikarya</taxon>
        <taxon>Ascomycota</taxon>
        <taxon>Pezizomycotina</taxon>
        <taxon>Dothideomycetes</taxon>
        <taxon>Pleosporomycetidae</taxon>
        <taxon>Pleosporales</taxon>
        <taxon>Pleosporineae</taxon>
        <taxon>Pleosporaceae</taxon>
        <taxon>Bipolaris</taxon>
    </lineage>
</organism>
<keyword evidence="3" id="KW-0808">Transferase</keyword>
<dbReference type="OrthoDB" id="10027013at2759"/>
<name>W6YDZ0_COCC2</name>
<keyword evidence="6" id="KW-1185">Reference proteome</keyword>
<dbReference type="InterPro" id="IPR029063">
    <property type="entry name" value="SAM-dependent_MTases_sf"/>
</dbReference>
<dbReference type="GO" id="GO:0032259">
    <property type="term" value="P:methylation"/>
    <property type="evidence" value="ECO:0007669"/>
    <property type="project" value="UniProtKB-KW"/>
</dbReference>
<dbReference type="EMBL" id="KI964569">
    <property type="protein sequence ID" value="EUC35875.1"/>
    <property type="molecule type" value="Genomic_DNA"/>
</dbReference>
<keyword evidence="2" id="KW-0489">Methyltransferase</keyword>
<dbReference type="Proteomes" id="UP000053841">
    <property type="component" value="Unassembled WGS sequence"/>
</dbReference>
<dbReference type="InterPro" id="IPR051052">
    <property type="entry name" value="Diverse_substrate_MTase"/>
</dbReference>
<proteinExistence type="inferred from homology"/>
<evidence type="ECO:0000256" key="3">
    <source>
        <dbReference type="ARBA" id="ARBA00022679"/>
    </source>
</evidence>
<reference evidence="5 6" key="1">
    <citation type="journal article" date="2013" name="PLoS Genet.">
        <title>Comparative genome structure, secondary metabolite, and effector coding capacity across Cochliobolus pathogens.</title>
        <authorList>
            <person name="Condon B.J."/>
            <person name="Leng Y."/>
            <person name="Wu D."/>
            <person name="Bushley K.E."/>
            <person name="Ohm R.A."/>
            <person name="Otillar R."/>
            <person name="Martin J."/>
            <person name="Schackwitz W."/>
            <person name="Grimwood J."/>
            <person name="MohdZainudin N."/>
            <person name="Xue C."/>
            <person name="Wang R."/>
            <person name="Manning V.A."/>
            <person name="Dhillon B."/>
            <person name="Tu Z.J."/>
            <person name="Steffenson B.J."/>
            <person name="Salamov A."/>
            <person name="Sun H."/>
            <person name="Lowry S."/>
            <person name="LaButti K."/>
            <person name="Han J."/>
            <person name="Copeland A."/>
            <person name="Lindquist E."/>
            <person name="Barry K."/>
            <person name="Schmutz J."/>
            <person name="Baker S.E."/>
            <person name="Ciuffetti L.M."/>
            <person name="Grigoriev I.V."/>
            <person name="Zhong S."/>
            <person name="Turgeon B.G."/>
        </authorList>
    </citation>
    <scope>NUCLEOTIDE SEQUENCE [LARGE SCALE GENOMIC DNA]</scope>
    <source>
        <strain evidence="5 6">26-R-13</strain>
    </source>
</reference>
<protein>
    <recommendedName>
        <fullName evidence="4">Methyltransferase type 11 domain-containing protein</fullName>
    </recommendedName>
</protein>
<comment type="similarity">
    <text evidence="1">Belongs to the methyltransferase superfamily.</text>
</comment>
<gene>
    <name evidence="5" type="ORF">COCCADRAFT_3024</name>
</gene>
<dbReference type="Gene3D" id="3.40.50.150">
    <property type="entry name" value="Vaccinia Virus protein VP39"/>
    <property type="match status" value="1"/>
</dbReference>
<dbReference type="RefSeq" id="XP_007709820.1">
    <property type="nucleotide sequence ID" value="XM_007711630.1"/>
</dbReference>
<dbReference type="Pfam" id="PF08241">
    <property type="entry name" value="Methyltransf_11"/>
    <property type="match status" value="1"/>
</dbReference>
<evidence type="ECO:0000256" key="2">
    <source>
        <dbReference type="ARBA" id="ARBA00022603"/>
    </source>
</evidence>
<dbReference type="AlphaFoldDB" id="W6YDZ0"/>
<dbReference type="GO" id="GO:0008757">
    <property type="term" value="F:S-adenosylmethionine-dependent methyltransferase activity"/>
    <property type="evidence" value="ECO:0007669"/>
    <property type="project" value="InterPro"/>
</dbReference>
<dbReference type="InterPro" id="IPR013216">
    <property type="entry name" value="Methyltransf_11"/>
</dbReference>
<dbReference type="HOGENOM" id="CLU_049344_1_2_1"/>
<dbReference type="CDD" id="cd02440">
    <property type="entry name" value="AdoMet_MTases"/>
    <property type="match status" value="1"/>
</dbReference>
<evidence type="ECO:0000313" key="5">
    <source>
        <dbReference type="EMBL" id="EUC35875.1"/>
    </source>
</evidence>
<dbReference type="KEGG" id="bze:COCCADRAFT_3024"/>
<dbReference type="PANTHER" id="PTHR44942">
    <property type="entry name" value="METHYLTRANSF_11 DOMAIN-CONTAINING PROTEIN"/>
    <property type="match status" value="1"/>
</dbReference>
<dbReference type="PANTHER" id="PTHR44942:SF4">
    <property type="entry name" value="METHYLTRANSFERASE TYPE 11 DOMAIN-CONTAINING PROTEIN"/>
    <property type="match status" value="1"/>
</dbReference>
<sequence length="296" mass="33730">MSTFAKATFSATRYAVSRPAYPNALYQKVLDFHEGQRQLCIDLGTGHGLVPRFLASSFDRVLGLDPSAGMVAEAEERSSSFANLKYMQSSAEHLPMIANNSVDLVTAGQAAHWFNHTKVFKELQRVLRPRGTLAYWGYKDHVLVNHPIATKVLNDYAYGKDRQFLGSYWGQPGRSIVQDLLRSVHPPPSAWADVTRIEYEPEGSRSAYDPNQRLMFKRMRLGEMEEYIRTWSSVHSWQLDHPDKLRIRDGGKGDVVDEMMETMVASDPSLQANGTNWREMWVDVEWGSYILLARKK</sequence>
<evidence type="ECO:0000256" key="1">
    <source>
        <dbReference type="ARBA" id="ARBA00008361"/>
    </source>
</evidence>
<dbReference type="eggNOG" id="KOG3010">
    <property type="taxonomic scope" value="Eukaryota"/>
</dbReference>
<feature type="domain" description="Methyltransferase type 11" evidence="4">
    <location>
        <begin position="42"/>
        <end position="134"/>
    </location>
</feature>
<dbReference type="SUPFAM" id="SSF53335">
    <property type="entry name" value="S-adenosyl-L-methionine-dependent methyltransferases"/>
    <property type="match status" value="1"/>
</dbReference>
<evidence type="ECO:0000259" key="4">
    <source>
        <dbReference type="Pfam" id="PF08241"/>
    </source>
</evidence>
<dbReference type="GeneID" id="19146714"/>
<evidence type="ECO:0000313" key="6">
    <source>
        <dbReference type="Proteomes" id="UP000053841"/>
    </source>
</evidence>
<accession>W6YDZ0</accession>